<keyword evidence="2" id="KW-1185">Reference proteome</keyword>
<organism evidence="1 2">
    <name type="scientific">Cladophialophora carrionii</name>
    <dbReference type="NCBI Taxonomy" id="86049"/>
    <lineage>
        <taxon>Eukaryota</taxon>
        <taxon>Fungi</taxon>
        <taxon>Dikarya</taxon>
        <taxon>Ascomycota</taxon>
        <taxon>Pezizomycotina</taxon>
        <taxon>Eurotiomycetes</taxon>
        <taxon>Chaetothyriomycetidae</taxon>
        <taxon>Chaetothyriales</taxon>
        <taxon>Herpotrichiellaceae</taxon>
        <taxon>Cladophialophora</taxon>
    </lineage>
</organism>
<sequence>MIFTLKMKTLELVGPAGAGKKNPCWATALSSISPLTSHYARFILSLLLGLAYAPRVHAYTQIKLNGVSLESLEALETKGKARYDQILPTLRDRQKTTSFYTPSFEVTIVDPQPDSKPTDSIALVLSPDTINDDFSVPVGKLTNRPVVDSIQWSDEAFLDFKQTALKKLESLGIKMDQFGFTPVSGLTGENVVVTPEKWLGTILDGEIPTLVTCLDRTLRSESKDNS</sequence>
<accession>A0A1C1CXB9</accession>
<evidence type="ECO:0000313" key="2">
    <source>
        <dbReference type="Proteomes" id="UP000094526"/>
    </source>
</evidence>
<dbReference type="Gene3D" id="3.40.50.300">
    <property type="entry name" value="P-loop containing nucleotide triphosphate hydrolases"/>
    <property type="match status" value="1"/>
</dbReference>
<dbReference type="Proteomes" id="UP000094526">
    <property type="component" value="Unassembled WGS sequence"/>
</dbReference>
<reference evidence="2" key="1">
    <citation type="submission" date="2015-07" db="EMBL/GenBank/DDBJ databases">
        <authorList>
            <person name="Teixeira M.M."/>
            <person name="Souza R.C."/>
            <person name="Almeida L.G."/>
            <person name="Vicente V.A."/>
            <person name="de Hoog S."/>
            <person name="Bocca A.L."/>
            <person name="de Almeida S.R."/>
            <person name="Vasconcelos A.T."/>
            <person name="Felipe M.S."/>
        </authorList>
    </citation>
    <scope>NUCLEOTIDE SEQUENCE [LARGE SCALE GENOMIC DNA]</scope>
    <source>
        <strain evidence="2">KSF</strain>
    </source>
</reference>
<dbReference type="InterPro" id="IPR027417">
    <property type="entry name" value="P-loop_NTPase"/>
</dbReference>
<gene>
    <name evidence="1" type="ORF">CLCR_11412</name>
</gene>
<dbReference type="AlphaFoldDB" id="A0A1C1CXB9"/>
<evidence type="ECO:0000313" key="1">
    <source>
        <dbReference type="EMBL" id="OCT53040.1"/>
    </source>
</evidence>
<proteinExistence type="predicted"/>
<name>A0A1C1CXB9_9EURO</name>
<dbReference type="EMBL" id="LGRB01000008">
    <property type="protein sequence ID" value="OCT53040.1"/>
    <property type="molecule type" value="Genomic_DNA"/>
</dbReference>
<dbReference type="VEuPathDB" id="FungiDB:CLCR_11412"/>
<comment type="caution">
    <text evidence="1">The sequence shown here is derived from an EMBL/GenBank/DDBJ whole genome shotgun (WGS) entry which is preliminary data.</text>
</comment>
<protein>
    <submittedName>
        <fullName evidence="1">Uncharacterized protein</fullName>
    </submittedName>
</protein>